<reference evidence="1 2" key="1">
    <citation type="journal article" date="2014" name="PLoS Genet.">
        <title>Phylogenetically driven sequencing of extremely halophilic archaea reveals strategies for static and dynamic osmo-response.</title>
        <authorList>
            <person name="Becker E.A."/>
            <person name="Seitzer P.M."/>
            <person name="Tritt A."/>
            <person name="Larsen D."/>
            <person name="Krusor M."/>
            <person name="Yao A.I."/>
            <person name="Wu D."/>
            <person name="Madern D."/>
            <person name="Eisen J.A."/>
            <person name="Darling A.E."/>
            <person name="Facciotti M.T."/>
        </authorList>
    </citation>
    <scope>NUCLEOTIDE SEQUENCE [LARGE SCALE GENOMIC DNA]</scope>
    <source>
        <strain evidence="1 2">DSM 8989</strain>
    </source>
</reference>
<proteinExistence type="predicted"/>
<dbReference type="EMBL" id="AOME01000108">
    <property type="protein sequence ID" value="EMA47763.1"/>
    <property type="molecule type" value="Genomic_DNA"/>
</dbReference>
<dbReference type="Proteomes" id="UP000011625">
    <property type="component" value="Unassembled WGS sequence"/>
</dbReference>
<organism evidence="1 2">
    <name type="scientific">Halococcus salifodinae DSM 8989</name>
    <dbReference type="NCBI Taxonomy" id="1227456"/>
    <lineage>
        <taxon>Archaea</taxon>
        <taxon>Methanobacteriati</taxon>
        <taxon>Methanobacteriota</taxon>
        <taxon>Stenosarchaea group</taxon>
        <taxon>Halobacteria</taxon>
        <taxon>Halobacteriales</taxon>
        <taxon>Halococcaceae</taxon>
        <taxon>Halococcus</taxon>
    </lineage>
</organism>
<dbReference type="STRING" id="1227456.C450_20631"/>
<protein>
    <submittedName>
        <fullName evidence="1">Uncharacterized protein</fullName>
    </submittedName>
</protein>
<accession>M0MQY2</accession>
<comment type="caution">
    <text evidence="1">The sequence shown here is derived from an EMBL/GenBank/DDBJ whole genome shotgun (WGS) entry which is preliminary data.</text>
</comment>
<keyword evidence="2" id="KW-1185">Reference proteome</keyword>
<dbReference type="AlphaFoldDB" id="M0MQY2"/>
<gene>
    <name evidence="1" type="ORF">C450_20631</name>
</gene>
<sequence>MGFTTVVFHADRMVDQRDTAVSSAAGGRSVAVASRRPHLMMERETVAVGSRLGTTAATALRTARFGLRGRAVAALVCGRGYTAIVAGISGVTNDRFEALLSADFAIESVE</sequence>
<evidence type="ECO:0000313" key="1">
    <source>
        <dbReference type="EMBL" id="EMA47763.1"/>
    </source>
</evidence>
<name>M0MQY2_9EURY</name>
<evidence type="ECO:0000313" key="2">
    <source>
        <dbReference type="Proteomes" id="UP000011625"/>
    </source>
</evidence>